<evidence type="ECO:0000313" key="8">
    <source>
        <dbReference type="EMBL" id="GAA94545.1"/>
    </source>
</evidence>
<feature type="region of interest" description="Disordered" evidence="6">
    <location>
        <begin position="742"/>
        <end position="828"/>
    </location>
</feature>
<keyword evidence="9" id="KW-1185">Reference proteome</keyword>
<evidence type="ECO:0000256" key="4">
    <source>
        <dbReference type="ARBA" id="ARBA00023163"/>
    </source>
</evidence>
<dbReference type="GO" id="GO:0046983">
    <property type="term" value="F:protein dimerization activity"/>
    <property type="evidence" value="ECO:0007669"/>
    <property type="project" value="InterPro"/>
</dbReference>
<dbReference type="SUPFAM" id="SSF47459">
    <property type="entry name" value="HLH, helix-loop-helix DNA-binding domain"/>
    <property type="match status" value="1"/>
</dbReference>
<reference evidence="8 9" key="2">
    <citation type="journal article" date="2012" name="Open Biol.">
        <title>Characteristics of nucleosomes and linker DNA regions on the genome of the basidiomycete Mixia osmundae revealed by mono- and dinucleosome mapping.</title>
        <authorList>
            <person name="Nishida H."/>
            <person name="Kondo S."/>
            <person name="Matsumoto T."/>
            <person name="Suzuki Y."/>
            <person name="Yoshikawa H."/>
            <person name="Taylor T.D."/>
            <person name="Sugiyama J."/>
        </authorList>
    </citation>
    <scope>NUCLEOTIDE SEQUENCE [LARGE SCALE GENOMIC DNA]</scope>
    <source>
        <strain evidence="9">CBS 9802 / IAM 14324 / JCM 22182 / KY 12970</strain>
    </source>
</reference>
<evidence type="ECO:0000256" key="6">
    <source>
        <dbReference type="SAM" id="MobiDB-lite"/>
    </source>
</evidence>
<dbReference type="Proteomes" id="UP000009131">
    <property type="component" value="Unassembled WGS sequence"/>
</dbReference>
<dbReference type="PANTHER" id="PTHR45776">
    <property type="entry name" value="MIP04163P"/>
    <property type="match status" value="1"/>
</dbReference>
<evidence type="ECO:0000256" key="2">
    <source>
        <dbReference type="ARBA" id="ARBA00023015"/>
    </source>
</evidence>
<accession>G7DVD5</accession>
<dbReference type="PROSITE" id="PS50888">
    <property type="entry name" value="BHLH"/>
    <property type="match status" value="1"/>
</dbReference>
<keyword evidence="3" id="KW-0238">DNA-binding</keyword>
<dbReference type="InterPro" id="IPR011598">
    <property type="entry name" value="bHLH_dom"/>
</dbReference>
<feature type="domain" description="BHLH" evidence="7">
    <location>
        <begin position="815"/>
        <end position="935"/>
    </location>
</feature>
<feature type="compositionally biased region" description="Basic and acidic residues" evidence="6">
    <location>
        <begin position="819"/>
        <end position="828"/>
    </location>
</feature>
<sequence>MSAGKYVPPHLRKPRDAAQEVASPPAQARLVPSGSAAAPVVQQERPYAAPRWQGGRPRSPVPAPTALPSGPSSYASSSPKGHADRRAGATPWDSSSASSKDKSGFVSIAKRRPPAVYTHAPPILSVHGDSFVGVFRCLRENTVDLGWYSGASAKGLNNPNSTRQVAPQLLASIDSLRVPKILMMFGNVDININYVFALRRKDGKPALIGDDFVKNMFEAYTAFMRDELEPRLVNSTTPIKQSLNSRIKPKFIEKIYIANSVPPIVPDEALGKMIDKYRIAPGTVVADLPPLKPTEEIMQFANIKMRQDMTKTFTRLAREFCATRPDVYQLVDINPYITSLGKPADQAEDGVVSPDYISEDPTNVHLLWETTIQFWVRELASAGLKESHIRPDLQEQAADYVRRKQKTMTEIAERDAAIARAPFVINEAHLEASPSLGAQAAMNSPTIRQHGFELPNDTHTASPAQPGFPTGHAGGVWAHQHYPSHNGSLHIHQNSHGSASSHSLSAMNTDIAMGAFIDPNMILPDGMDHYGSVHSPGMAASPFLGHPGATGQHFGFSGLTQGSHGQAMANDADLMDSLMMRSESVHSQPSSTMSSHDAPSPASVSGVYHGSRPQPGDYGQTSISAALASAVTFSPKQSAQSPTVAAIAQRISTSPVDHFKTRSLLEGSARRPSPVRGAGSLGARRSASATRRGQSGTTSPAAIHIAAHPQYASAASTLASSASAYPMSVPARFGAQYGSSLNSPQYSSPNTNYSTPSSFAEGDSSDQQHFIPASAPTSLGRPATRETLRGRTIKQEPRDDSRALLTRAVPDKKKRRKEQHCAVEQRRRSNINDKIAELATLLPQIMLDPTAGSREPSRSRERRTGSAETEAETPMSPFGPGTSSFDARHASLVTAGLPSNPFENMTVQQIAQQSSLGRPNKGLILAKSVDYIRHLQQIIEAQAVRTEELEDTLRANGISPAESR</sequence>
<feature type="region of interest" description="Disordered" evidence="6">
    <location>
        <begin position="846"/>
        <end position="881"/>
    </location>
</feature>
<feature type="region of interest" description="Disordered" evidence="6">
    <location>
        <begin position="449"/>
        <end position="503"/>
    </location>
</feature>
<keyword evidence="4" id="KW-0804">Transcription</keyword>
<dbReference type="InParanoid" id="G7DVD5"/>
<dbReference type="RefSeq" id="XP_014570675.1">
    <property type="nucleotide sequence ID" value="XM_014715189.1"/>
</dbReference>
<evidence type="ECO:0000313" key="9">
    <source>
        <dbReference type="Proteomes" id="UP000009131"/>
    </source>
</evidence>
<protein>
    <recommendedName>
        <fullName evidence="7">BHLH domain-containing protein</fullName>
    </recommendedName>
</protein>
<dbReference type="Gene3D" id="4.10.280.10">
    <property type="entry name" value="Helix-loop-helix DNA-binding domain"/>
    <property type="match status" value="1"/>
</dbReference>
<dbReference type="AlphaFoldDB" id="G7DVD5"/>
<feature type="region of interest" description="Disordered" evidence="6">
    <location>
        <begin position="662"/>
        <end position="700"/>
    </location>
</feature>
<evidence type="ECO:0000256" key="3">
    <source>
        <dbReference type="ARBA" id="ARBA00023125"/>
    </source>
</evidence>
<dbReference type="STRING" id="764103.G7DVD5"/>
<dbReference type="Pfam" id="PF00010">
    <property type="entry name" value="HLH"/>
    <property type="match status" value="1"/>
</dbReference>
<keyword evidence="5" id="KW-0539">Nucleus</keyword>
<reference evidence="8 9" key="1">
    <citation type="journal article" date="2011" name="J. Gen. Appl. Microbiol.">
        <title>Draft genome sequencing of the enigmatic basidiomycete Mixia osmundae.</title>
        <authorList>
            <person name="Nishida H."/>
            <person name="Nagatsuka Y."/>
            <person name="Sugiyama J."/>
        </authorList>
    </citation>
    <scope>NUCLEOTIDE SEQUENCE [LARGE SCALE GENOMIC DNA]</scope>
    <source>
        <strain evidence="9">CBS 9802 / IAM 14324 / JCM 22182 / KY 12970</strain>
    </source>
</reference>
<dbReference type="GO" id="GO:0005634">
    <property type="term" value="C:nucleus"/>
    <property type="evidence" value="ECO:0007669"/>
    <property type="project" value="UniProtKB-SubCell"/>
</dbReference>
<evidence type="ECO:0000256" key="1">
    <source>
        <dbReference type="ARBA" id="ARBA00004123"/>
    </source>
</evidence>
<dbReference type="EMBL" id="BABT02000037">
    <property type="protein sequence ID" value="GAA94545.1"/>
    <property type="molecule type" value="Genomic_DNA"/>
</dbReference>
<dbReference type="InterPro" id="IPR036638">
    <property type="entry name" value="HLH_DNA-bd_sf"/>
</dbReference>
<feature type="compositionally biased region" description="Low complexity" evidence="6">
    <location>
        <begin position="68"/>
        <end position="79"/>
    </location>
</feature>
<evidence type="ECO:0000259" key="7">
    <source>
        <dbReference type="PROSITE" id="PS50888"/>
    </source>
</evidence>
<evidence type="ECO:0000256" key="5">
    <source>
        <dbReference type="ARBA" id="ARBA00023242"/>
    </source>
</evidence>
<dbReference type="PANTHER" id="PTHR45776:SF2">
    <property type="entry name" value="MIP04163P"/>
    <property type="match status" value="1"/>
</dbReference>
<feature type="compositionally biased region" description="Basic and acidic residues" evidence="6">
    <location>
        <begin position="783"/>
        <end position="802"/>
    </location>
</feature>
<organism evidence="8 9">
    <name type="scientific">Mixia osmundae (strain CBS 9802 / IAM 14324 / JCM 22182 / KY 12970)</name>
    <dbReference type="NCBI Taxonomy" id="764103"/>
    <lineage>
        <taxon>Eukaryota</taxon>
        <taxon>Fungi</taxon>
        <taxon>Dikarya</taxon>
        <taxon>Basidiomycota</taxon>
        <taxon>Pucciniomycotina</taxon>
        <taxon>Mixiomycetes</taxon>
        <taxon>Mixiales</taxon>
        <taxon>Mixiaceae</taxon>
        <taxon>Mixia</taxon>
    </lineage>
</organism>
<feature type="region of interest" description="Disordered" evidence="6">
    <location>
        <begin position="1"/>
        <end position="105"/>
    </location>
</feature>
<dbReference type="HOGENOM" id="CLU_306960_0_0_1"/>
<dbReference type="GO" id="GO:0000978">
    <property type="term" value="F:RNA polymerase II cis-regulatory region sequence-specific DNA binding"/>
    <property type="evidence" value="ECO:0007669"/>
    <property type="project" value="TreeGrafter"/>
</dbReference>
<dbReference type="GO" id="GO:0000981">
    <property type="term" value="F:DNA-binding transcription factor activity, RNA polymerase II-specific"/>
    <property type="evidence" value="ECO:0007669"/>
    <property type="project" value="TreeGrafter"/>
</dbReference>
<proteinExistence type="predicted"/>
<feature type="compositionally biased region" description="Low complexity" evidence="6">
    <location>
        <begin position="676"/>
        <end position="696"/>
    </location>
</feature>
<feature type="compositionally biased region" description="Polar residues" evidence="6">
    <location>
        <begin position="585"/>
        <end position="597"/>
    </location>
</feature>
<dbReference type="OrthoDB" id="690068at2759"/>
<feature type="compositionally biased region" description="Polar residues" evidence="6">
    <location>
        <begin position="483"/>
        <end position="494"/>
    </location>
</feature>
<feature type="compositionally biased region" description="Basic and acidic residues" evidence="6">
    <location>
        <begin position="855"/>
        <end position="865"/>
    </location>
</feature>
<gene>
    <name evidence="8" type="primary">Mo01197</name>
    <name evidence="8" type="ORF">E5Q_01197</name>
</gene>
<keyword evidence="2" id="KW-0805">Transcription regulation</keyword>
<name>G7DVD5_MIXOS</name>
<dbReference type="eggNOG" id="ENOG502SADQ">
    <property type="taxonomic scope" value="Eukaryota"/>
</dbReference>
<dbReference type="SMART" id="SM00353">
    <property type="entry name" value="HLH"/>
    <property type="match status" value="1"/>
</dbReference>
<comment type="subcellular location">
    <subcellularLocation>
        <location evidence="1">Nucleus</location>
    </subcellularLocation>
</comment>
<feature type="compositionally biased region" description="Low complexity" evidence="6">
    <location>
        <begin position="746"/>
        <end position="758"/>
    </location>
</feature>
<comment type="caution">
    <text evidence="8">The sequence shown here is derived from an EMBL/GenBank/DDBJ whole genome shotgun (WGS) entry which is preliminary data.</text>
</comment>
<feature type="region of interest" description="Disordered" evidence="6">
    <location>
        <begin position="582"/>
        <end position="620"/>
    </location>
</feature>